<protein>
    <recommendedName>
        <fullName evidence="2">Type VII secretion system protein EssD-like domain-containing protein</fullName>
    </recommendedName>
</protein>
<gene>
    <name evidence="3" type="ORF">MEUPH1_LOCUS4302</name>
</gene>
<accession>A0AAV0VV97</accession>
<dbReference type="Proteomes" id="UP001160148">
    <property type="component" value="Unassembled WGS sequence"/>
</dbReference>
<comment type="caution">
    <text evidence="3">The sequence shown here is derived from an EMBL/GenBank/DDBJ whole genome shotgun (WGS) entry which is preliminary data.</text>
</comment>
<reference evidence="3 4" key="1">
    <citation type="submission" date="2023-01" db="EMBL/GenBank/DDBJ databases">
        <authorList>
            <person name="Whitehead M."/>
        </authorList>
    </citation>
    <scope>NUCLEOTIDE SEQUENCE [LARGE SCALE GENOMIC DNA]</scope>
</reference>
<dbReference type="Pfam" id="PF13930">
    <property type="entry name" value="Endonuclea_NS_2"/>
    <property type="match status" value="1"/>
</dbReference>
<evidence type="ECO:0000256" key="1">
    <source>
        <dbReference type="SAM" id="SignalP"/>
    </source>
</evidence>
<evidence type="ECO:0000313" key="4">
    <source>
        <dbReference type="Proteomes" id="UP001160148"/>
    </source>
</evidence>
<name>A0AAV0VV97_9HEMI</name>
<evidence type="ECO:0000259" key="2">
    <source>
        <dbReference type="Pfam" id="PF13930"/>
    </source>
</evidence>
<feature type="domain" description="Type VII secretion system protein EssD-like" evidence="2">
    <location>
        <begin position="77"/>
        <end position="160"/>
    </location>
</feature>
<feature type="signal peptide" evidence="1">
    <location>
        <begin position="1"/>
        <end position="25"/>
    </location>
</feature>
<keyword evidence="1" id="KW-0732">Signal</keyword>
<dbReference type="InterPro" id="IPR044927">
    <property type="entry name" value="Endonuclea_NS_2"/>
</dbReference>
<organism evidence="3 4">
    <name type="scientific">Macrosiphum euphorbiae</name>
    <name type="common">potato aphid</name>
    <dbReference type="NCBI Taxonomy" id="13131"/>
    <lineage>
        <taxon>Eukaryota</taxon>
        <taxon>Metazoa</taxon>
        <taxon>Ecdysozoa</taxon>
        <taxon>Arthropoda</taxon>
        <taxon>Hexapoda</taxon>
        <taxon>Insecta</taxon>
        <taxon>Pterygota</taxon>
        <taxon>Neoptera</taxon>
        <taxon>Paraneoptera</taxon>
        <taxon>Hemiptera</taxon>
        <taxon>Sternorrhyncha</taxon>
        <taxon>Aphidomorpha</taxon>
        <taxon>Aphidoidea</taxon>
        <taxon>Aphididae</taxon>
        <taxon>Macrosiphini</taxon>
        <taxon>Macrosiphum</taxon>
    </lineage>
</organism>
<evidence type="ECO:0000313" key="3">
    <source>
        <dbReference type="EMBL" id="CAI6347520.1"/>
    </source>
</evidence>
<feature type="chain" id="PRO_5043538758" description="Type VII secretion system protein EssD-like domain-containing protein" evidence="1">
    <location>
        <begin position="26"/>
        <end position="232"/>
    </location>
</feature>
<dbReference type="EMBL" id="CARXXK010000001">
    <property type="protein sequence ID" value="CAI6347520.1"/>
    <property type="molecule type" value="Genomic_DNA"/>
</dbReference>
<sequence>MVQKCYWLSLLFALIFNTLVGETESLFSECPRHMYPPQEYNHTLSIPETRISDTIRVDNLYYINQAGHVNYVCYRFMGETNTTRKSANPKGVVEKVKQSCVNCDAGHLIPHLHGGTSNPRNYFSQNSKLNKGFWRDVEKSLEHKPIGKTVMTIQLLYNYDRKSDVFNSLPYPPPTHIQAIIMNDGGNPNNDNPLIYECMNIRNEDSHHFDGNMLINKYLKNIPIDKRALCKK</sequence>
<keyword evidence="4" id="KW-1185">Reference proteome</keyword>
<proteinExistence type="predicted"/>
<dbReference type="AlphaFoldDB" id="A0AAV0VV97"/>